<accession>A0A915EKV3</accession>
<organism evidence="2 3">
    <name type="scientific">Ditylenchus dipsaci</name>
    <dbReference type="NCBI Taxonomy" id="166011"/>
    <lineage>
        <taxon>Eukaryota</taxon>
        <taxon>Metazoa</taxon>
        <taxon>Ecdysozoa</taxon>
        <taxon>Nematoda</taxon>
        <taxon>Chromadorea</taxon>
        <taxon>Rhabditida</taxon>
        <taxon>Tylenchina</taxon>
        <taxon>Tylenchomorpha</taxon>
        <taxon>Sphaerularioidea</taxon>
        <taxon>Anguinidae</taxon>
        <taxon>Anguininae</taxon>
        <taxon>Ditylenchus</taxon>
    </lineage>
</organism>
<dbReference type="Gene3D" id="3.30.710.10">
    <property type="entry name" value="Potassium Channel Kv1.1, Chain A"/>
    <property type="match status" value="1"/>
</dbReference>
<feature type="region of interest" description="Disordered" evidence="1">
    <location>
        <begin position="1"/>
        <end position="62"/>
    </location>
</feature>
<dbReference type="WBParaSite" id="jg7810">
    <property type="protein sequence ID" value="jg7810"/>
    <property type="gene ID" value="jg7810"/>
</dbReference>
<dbReference type="InterPro" id="IPR036296">
    <property type="entry name" value="SKP1-like_dim_sf"/>
</dbReference>
<name>A0A915EKV3_9BILA</name>
<dbReference type="Proteomes" id="UP000887574">
    <property type="component" value="Unplaced"/>
</dbReference>
<protein>
    <submittedName>
        <fullName evidence="3">Uncharacterized protein</fullName>
    </submittedName>
</protein>
<dbReference type="AlphaFoldDB" id="A0A915EKV3"/>
<evidence type="ECO:0000256" key="1">
    <source>
        <dbReference type="SAM" id="MobiDB-lite"/>
    </source>
</evidence>
<dbReference type="GO" id="GO:0006511">
    <property type="term" value="P:ubiquitin-dependent protein catabolic process"/>
    <property type="evidence" value="ECO:0007669"/>
    <property type="project" value="InterPro"/>
</dbReference>
<feature type="compositionally biased region" description="Basic and acidic residues" evidence="1">
    <location>
        <begin position="12"/>
        <end position="38"/>
    </location>
</feature>
<dbReference type="SUPFAM" id="SSF81382">
    <property type="entry name" value="Skp1 dimerisation domain-like"/>
    <property type="match status" value="1"/>
</dbReference>
<evidence type="ECO:0000313" key="3">
    <source>
        <dbReference type="WBParaSite" id="jg7810"/>
    </source>
</evidence>
<feature type="compositionally biased region" description="Basic and acidic residues" evidence="1">
    <location>
        <begin position="46"/>
        <end position="61"/>
    </location>
</feature>
<evidence type="ECO:0000313" key="2">
    <source>
        <dbReference type="Proteomes" id="UP000887574"/>
    </source>
</evidence>
<reference evidence="3" key="1">
    <citation type="submission" date="2022-11" db="UniProtKB">
        <authorList>
            <consortium name="WormBaseParasite"/>
        </authorList>
    </citation>
    <scope>IDENTIFICATION</scope>
</reference>
<sequence length="166" mass="18933">MTHQFSVIKMKLPSDHTVKEAGGSEKKDKEAQAEEGKDAAPSPDVHTMKDTEEAKKDADSKKRARLVKLPEWAFAFFKDVNKDRLFSSARLGNLLEARKFVDHITFFIADELKKMNVTDMRKYLNVTVDFEEGEFNLLNNEKSWRDLLLGAGVVSEEAKKDDQDPK</sequence>
<proteinExistence type="predicted"/>
<keyword evidence="2" id="KW-1185">Reference proteome</keyword>
<dbReference type="InterPro" id="IPR011333">
    <property type="entry name" value="SKP1/BTB/POZ_sf"/>
</dbReference>